<organism evidence="1 2">
    <name type="scientific">Ephemerocybe angulata</name>
    <dbReference type="NCBI Taxonomy" id="980116"/>
    <lineage>
        <taxon>Eukaryota</taxon>
        <taxon>Fungi</taxon>
        <taxon>Dikarya</taxon>
        <taxon>Basidiomycota</taxon>
        <taxon>Agaricomycotina</taxon>
        <taxon>Agaricomycetes</taxon>
        <taxon>Agaricomycetidae</taxon>
        <taxon>Agaricales</taxon>
        <taxon>Agaricineae</taxon>
        <taxon>Psathyrellaceae</taxon>
        <taxon>Ephemerocybe</taxon>
    </lineage>
</organism>
<accession>A0A8H6MCM3</accession>
<comment type="caution">
    <text evidence="1">The sequence shown here is derived from an EMBL/GenBank/DDBJ whole genome shotgun (WGS) entry which is preliminary data.</text>
</comment>
<name>A0A8H6MCM3_9AGAR</name>
<dbReference type="EMBL" id="JACGCI010000005">
    <property type="protein sequence ID" value="KAF6763580.1"/>
    <property type="molecule type" value="Genomic_DNA"/>
</dbReference>
<proteinExistence type="predicted"/>
<evidence type="ECO:0000313" key="1">
    <source>
        <dbReference type="EMBL" id="KAF6763580.1"/>
    </source>
</evidence>
<reference evidence="1 2" key="1">
    <citation type="submission" date="2020-07" db="EMBL/GenBank/DDBJ databases">
        <title>Comparative genomics of pyrophilous fungi reveals a link between fire events and developmental genes.</title>
        <authorList>
            <consortium name="DOE Joint Genome Institute"/>
            <person name="Steindorff A.S."/>
            <person name="Carver A."/>
            <person name="Calhoun S."/>
            <person name="Stillman K."/>
            <person name="Liu H."/>
            <person name="Lipzen A."/>
            <person name="Pangilinan J."/>
            <person name="Labutti K."/>
            <person name="Bruns T.D."/>
            <person name="Grigoriev I.V."/>
        </authorList>
    </citation>
    <scope>NUCLEOTIDE SEQUENCE [LARGE SCALE GENOMIC DNA]</scope>
    <source>
        <strain evidence="1 2">CBS 144469</strain>
    </source>
</reference>
<keyword evidence="2" id="KW-1185">Reference proteome</keyword>
<evidence type="ECO:0000313" key="2">
    <source>
        <dbReference type="Proteomes" id="UP000521943"/>
    </source>
</evidence>
<sequence>MYLSLDHLFRVLKTYGCASIAGHTNEFVATRTSRRMDPADSERKYIGSHGTCASRVTLAAQEVNLACVANRSGIMVWHLDAFQFHGRLNYRAQFLHARTANWGVHFVFNVTKILYKMLNDWSIGWIVVSTLVSPARREGPQPPNDHNPLSA</sequence>
<dbReference type="AlphaFoldDB" id="A0A8H6MCM3"/>
<dbReference type="Proteomes" id="UP000521943">
    <property type="component" value="Unassembled WGS sequence"/>
</dbReference>
<protein>
    <submittedName>
        <fullName evidence="1">Uncharacterized protein</fullName>
    </submittedName>
</protein>
<gene>
    <name evidence="1" type="ORF">DFP72DRAFT_872799</name>
</gene>